<name>A0A1I4Z329_9MICO</name>
<evidence type="ECO:0000256" key="1">
    <source>
        <dbReference type="SAM" id="MobiDB-lite"/>
    </source>
</evidence>
<dbReference type="Proteomes" id="UP000198867">
    <property type="component" value="Unassembled WGS sequence"/>
</dbReference>
<evidence type="ECO:0000256" key="3">
    <source>
        <dbReference type="SAM" id="SignalP"/>
    </source>
</evidence>
<evidence type="ECO:0000313" key="5">
    <source>
        <dbReference type="Proteomes" id="UP000198867"/>
    </source>
</evidence>
<dbReference type="EMBL" id="FOVM01000001">
    <property type="protein sequence ID" value="SFN44379.1"/>
    <property type="molecule type" value="Genomic_DNA"/>
</dbReference>
<dbReference type="RefSeq" id="WP_090708769.1">
    <property type="nucleotide sequence ID" value="NZ_FOVM01000001.1"/>
</dbReference>
<gene>
    <name evidence="4" type="ORF">SAMN05216219_0687</name>
</gene>
<feature type="compositionally biased region" description="Low complexity" evidence="1">
    <location>
        <begin position="744"/>
        <end position="758"/>
    </location>
</feature>
<evidence type="ECO:0000256" key="2">
    <source>
        <dbReference type="SAM" id="Phobius"/>
    </source>
</evidence>
<sequence length="758" mass="77713">MTKNRLTKTLRALVATAVGLVSLGVGTGAVALDSSPSGTTANEAGRAAPAVAPAAASVEDVTVEINQSASFLSGAEAMTLTVTIDNSTTSDLPAGTLDITSGTQPIDSRKALTEWLSGAGDVASDRVLTSIPIPVLEPGGRHTITPITVSAELLGLPAEPGAYPIDASYTSADTVVGDSETIVHRPDGATDNPLGVAVAAPITAPPSTTGLLGADALALYTSPSGVLTRQLDGLIDRPVALGIDPMIIASIRALGNAAPASAVNWLDRLSRATNETFPLQFADADASVQAQAGLPGLLNPTSLLYSMEPENFVEEAVPDAEPTDPDEPANPAPTIAPTTTPSPTPGPAEPTLPTLAELTEWQYTSAGIVWPDDGTVQAADFPVFSASGATTTVVSSTNVTSEGGYTLGAAGTNGDASVLVSDAAASDALRQAATAITSDEQLDALATLAGHLMVIAAEPNAPQRTLMLTLDRGWPPTGSRLSDAITALMAMPTVAASALSAAAAEEAEAVIITDLPQGPDRIALVKRLHTREASLAAFSTMLDEPALLTGRERAEILALLAVAWRSDSEGWARAITAHDTATTRTLDSVSIAETSPILMVSNQSSLPFSVRNEYDLPVTVVLQASSSSLKLSVDSSVTQTIAANARESVRVPVEARLGNGEVTVRLQLYSPQSAVIGESSLVPVTVRADWEGIGAAVLVALVALLFIGGLIRTVHKRRAERRIPADTYAGTDMDANADTDATTDTDATPAAHADAGER</sequence>
<feature type="chain" id="PRO_5011618854" evidence="3">
    <location>
        <begin position="32"/>
        <end position="758"/>
    </location>
</feature>
<keyword evidence="5" id="KW-1185">Reference proteome</keyword>
<keyword evidence="2" id="KW-1133">Transmembrane helix</keyword>
<dbReference type="STRING" id="995034.SAMN05216219_0687"/>
<dbReference type="Pfam" id="PF19516">
    <property type="entry name" value="DUF6049"/>
    <property type="match status" value="1"/>
</dbReference>
<feature type="compositionally biased region" description="Pro residues" evidence="1">
    <location>
        <begin position="340"/>
        <end position="350"/>
    </location>
</feature>
<dbReference type="OrthoDB" id="4985746at2"/>
<reference evidence="5" key="1">
    <citation type="submission" date="2016-10" db="EMBL/GenBank/DDBJ databases">
        <authorList>
            <person name="Varghese N."/>
            <person name="Submissions S."/>
        </authorList>
    </citation>
    <scope>NUCLEOTIDE SEQUENCE [LARGE SCALE GENOMIC DNA]</scope>
    <source>
        <strain evidence="5">CGMCC 1.11101</strain>
    </source>
</reference>
<feature type="compositionally biased region" description="Acidic residues" evidence="1">
    <location>
        <begin position="316"/>
        <end position="327"/>
    </location>
</feature>
<feature type="transmembrane region" description="Helical" evidence="2">
    <location>
        <begin position="693"/>
        <end position="714"/>
    </location>
</feature>
<evidence type="ECO:0000313" key="4">
    <source>
        <dbReference type="EMBL" id="SFN44379.1"/>
    </source>
</evidence>
<dbReference type="AlphaFoldDB" id="A0A1I4Z329"/>
<feature type="region of interest" description="Disordered" evidence="1">
    <location>
        <begin position="730"/>
        <end position="758"/>
    </location>
</feature>
<dbReference type="InterPro" id="IPR046112">
    <property type="entry name" value="DUF6049"/>
</dbReference>
<proteinExistence type="predicted"/>
<keyword evidence="2" id="KW-0812">Transmembrane</keyword>
<keyword evidence="2" id="KW-0472">Membrane</keyword>
<accession>A0A1I4Z329</accession>
<organism evidence="4 5">
    <name type="scientific">Mycetocola miduiensis</name>
    <dbReference type="NCBI Taxonomy" id="995034"/>
    <lineage>
        <taxon>Bacteria</taxon>
        <taxon>Bacillati</taxon>
        <taxon>Actinomycetota</taxon>
        <taxon>Actinomycetes</taxon>
        <taxon>Micrococcales</taxon>
        <taxon>Microbacteriaceae</taxon>
        <taxon>Mycetocola</taxon>
    </lineage>
</organism>
<keyword evidence="3" id="KW-0732">Signal</keyword>
<feature type="region of interest" description="Disordered" evidence="1">
    <location>
        <begin position="316"/>
        <end position="350"/>
    </location>
</feature>
<feature type="signal peptide" evidence="3">
    <location>
        <begin position="1"/>
        <end position="31"/>
    </location>
</feature>
<protein>
    <submittedName>
        <fullName evidence="4">Uncharacterized protein</fullName>
    </submittedName>
</protein>